<evidence type="ECO:0000313" key="4">
    <source>
        <dbReference type="EMBL" id="PKY71310.1"/>
    </source>
</evidence>
<evidence type="ECO:0000313" key="5">
    <source>
        <dbReference type="Proteomes" id="UP000242755"/>
    </source>
</evidence>
<keyword evidence="1 2" id="KW-0732">Signal</keyword>
<feature type="signal peptide" evidence="2">
    <location>
        <begin position="1"/>
        <end position="19"/>
    </location>
</feature>
<evidence type="ECO:0000256" key="1">
    <source>
        <dbReference type="ARBA" id="ARBA00022729"/>
    </source>
</evidence>
<dbReference type="PROSITE" id="PS51257">
    <property type="entry name" value="PROKAR_LIPOPROTEIN"/>
    <property type="match status" value="1"/>
</dbReference>
<evidence type="ECO:0000256" key="2">
    <source>
        <dbReference type="SAM" id="SignalP"/>
    </source>
</evidence>
<dbReference type="CDD" id="cd01004">
    <property type="entry name" value="PBP2_MidA_like"/>
    <property type="match status" value="1"/>
</dbReference>
<dbReference type="SUPFAM" id="SSF53850">
    <property type="entry name" value="Periplasmic binding protein-like II"/>
    <property type="match status" value="1"/>
</dbReference>
<dbReference type="InterPro" id="IPR001638">
    <property type="entry name" value="Solute-binding_3/MltF_N"/>
</dbReference>
<dbReference type="Proteomes" id="UP000242755">
    <property type="component" value="Unassembled WGS sequence"/>
</dbReference>
<accession>A0A2I1IJM4</accession>
<dbReference type="SMART" id="SM00062">
    <property type="entry name" value="PBPb"/>
    <property type="match status" value="1"/>
</dbReference>
<name>A0A2I1IJM4_9MICO</name>
<feature type="chain" id="PRO_5038502339" evidence="2">
    <location>
        <begin position="20"/>
        <end position="317"/>
    </location>
</feature>
<dbReference type="Gene3D" id="3.40.190.10">
    <property type="entry name" value="Periplasmic binding protein-like II"/>
    <property type="match status" value="2"/>
</dbReference>
<comment type="caution">
    <text evidence="4">The sequence shown here is derived from an EMBL/GenBank/DDBJ whole genome shotgun (WGS) entry which is preliminary data.</text>
</comment>
<evidence type="ECO:0000259" key="3">
    <source>
        <dbReference type="SMART" id="SM00062"/>
    </source>
</evidence>
<dbReference type="EMBL" id="PKGO01000001">
    <property type="protein sequence ID" value="PKY71310.1"/>
    <property type="molecule type" value="Genomic_DNA"/>
</dbReference>
<dbReference type="AlphaFoldDB" id="A0A2I1IJM4"/>
<proteinExistence type="predicted"/>
<organism evidence="4 5">
    <name type="scientific">Brevibacterium ravenspurgense</name>
    <dbReference type="NCBI Taxonomy" id="479117"/>
    <lineage>
        <taxon>Bacteria</taxon>
        <taxon>Bacillati</taxon>
        <taxon>Actinomycetota</taxon>
        <taxon>Actinomycetes</taxon>
        <taxon>Micrococcales</taxon>
        <taxon>Brevibacteriaceae</taxon>
        <taxon>Brevibacterium</taxon>
    </lineage>
</organism>
<protein>
    <submittedName>
        <fullName evidence="4">ABC transporter substrate-binding protein</fullName>
    </submittedName>
</protein>
<reference evidence="4 5" key="1">
    <citation type="submission" date="2017-12" db="EMBL/GenBank/DDBJ databases">
        <title>Phylogenetic diversity of female urinary microbiome.</title>
        <authorList>
            <person name="Thomas-White K."/>
            <person name="Wolfe A.J."/>
        </authorList>
    </citation>
    <scope>NUCLEOTIDE SEQUENCE [LARGE SCALE GENOMIC DNA]</scope>
    <source>
        <strain evidence="4 5">UMB0426</strain>
    </source>
</reference>
<feature type="domain" description="Solute-binding protein family 3/N-terminal" evidence="3">
    <location>
        <begin position="69"/>
        <end position="298"/>
    </location>
</feature>
<dbReference type="Pfam" id="PF00497">
    <property type="entry name" value="SBP_bac_3"/>
    <property type="match status" value="1"/>
</dbReference>
<sequence length="317" mass="34214">MKWTAVLAAAAVMTLSACGARPLTELEEAQGKVTDTPVPAEEKAKDVLDGIEEDAELKAMLPDGVRERGLKWATSVGYPPMELWTSDNSEIIGVDPAMAHAISKKLGVSMSIENQEFASLIPGLISKRYDVMISSTTDNEERRKTTTFVDYVQAGNAFLVYEGNPEGIEKPDDLCGKTIALVANGSSFERAKEFSKNCEDSGKPPYKILSFEDDNNANLAVQSRRATATVTDFPVAAYRAADEKNKMAVVPIEGDEAVWGIGIDNSRTDLVDPVYGALSALVEDGTYGEILKAWDVELMAVDKVTVNLGEHTIGGDD</sequence>
<dbReference type="PANTHER" id="PTHR35936">
    <property type="entry name" value="MEMBRANE-BOUND LYTIC MUREIN TRANSGLYCOSYLASE F"/>
    <property type="match status" value="1"/>
</dbReference>
<dbReference type="RefSeq" id="WP_070423661.1">
    <property type="nucleotide sequence ID" value="NZ_JAKRCZ010000001.1"/>
</dbReference>
<dbReference type="PANTHER" id="PTHR35936:SF17">
    <property type="entry name" value="ARGININE-BINDING EXTRACELLULAR PROTEIN ARTP"/>
    <property type="match status" value="1"/>
</dbReference>
<gene>
    <name evidence="4" type="ORF">CYJ40_01175</name>
</gene>